<organism evidence="1 2">
    <name type="scientific">Sedimenticola thiotaurini</name>
    <dbReference type="NCBI Taxonomy" id="1543721"/>
    <lineage>
        <taxon>Bacteria</taxon>
        <taxon>Pseudomonadati</taxon>
        <taxon>Pseudomonadota</taxon>
        <taxon>Gammaproteobacteria</taxon>
        <taxon>Chromatiales</taxon>
        <taxon>Sedimenticolaceae</taxon>
        <taxon>Sedimenticola</taxon>
    </lineage>
</organism>
<dbReference type="Pfam" id="PF07308">
    <property type="entry name" value="DUF1456"/>
    <property type="match status" value="2"/>
</dbReference>
<protein>
    <submittedName>
        <fullName evidence="1">DUF1456 family protein</fullName>
    </submittedName>
</protein>
<name>A0A558D5S8_9GAMM</name>
<evidence type="ECO:0000313" key="2">
    <source>
        <dbReference type="Proteomes" id="UP000317355"/>
    </source>
</evidence>
<dbReference type="EMBL" id="VMRY01000022">
    <property type="protein sequence ID" value="TVT56360.1"/>
    <property type="molecule type" value="Genomic_DNA"/>
</dbReference>
<proteinExistence type="predicted"/>
<gene>
    <name evidence="1" type="ORF">FHK82_07320</name>
</gene>
<reference evidence="1 2" key="1">
    <citation type="submission" date="2019-07" db="EMBL/GenBank/DDBJ databases">
        <title>The pathways for chlorine oxyanion respiration interact through the shared metabolite chlorate.</title>
        <authorList>
            <person name="Barnum T.P."/>
            <person name="Cheng Y."/>
            <person name="Hill K.A."/>
            <person name="Lucas L.N."/>
            <person name="Carlson H.K."/>
            <person name="Coates J.D."/>
        </authorList>
    </citation>
    <scope>NUCLEOTIDE SEQUENCE [LARGE SCALE GENOMIC DNA]</scope>
    <source>
        <strain evidence="1">BK-3</strain>
    </source>
</reference>
<dbReference type="AlphaFoldDB" id="A0A558D5S8"/>
<dbReference type="PANTHER" id="PTHR37805">
    <property type="entry name" value="CYTOPLASMIC PROTEIN-RELATED"/>
    <property type="match status" value="1"/>
</dbReference>
<accession>A0A558D5S8</accession>
<sequence>MQNNDILRRIRYIFDLGDSQMSALFALAGHKAGLSQIRNWLQKEDDPEYAPLSDTLLATFLNGLIVEKRGEKEGPKPVPEKRLTNNIVFMKLKIALNLKAEDVITILQSVGFNLSKHELSALFRKPDHKHYRECKDQILRNFLMGMQKTYREKD</sequence>
<evidence type="ECO:0000313" key="1">
    <source>
        <dbReference type="EMBL" id="TVT56360.1"/>
    </source>
</evidence>
<comment type="caution">
    <text evidence="1">The sequence shown here is derived from an EMBL/GenBank/DDBJ whole genome shotgun (WGS) entry which is preliminary data.</text>
</comment>
<dbReference type="InterPro" id="IPR009921">
    <property type="entry name" value="YehS-like"/>
</dbReference>
<dbReference type="PANTHER" id="PTHR37805:SF1">
    <property type="entry name" value="CYTOPLASMIC PROTEIN"/>
    <property type="match status" value="1"/>
</dbReference>
<dbReference type="Proteomes" id="UP000317355">
    <property type="component" value="Unassembled WGS sequence"/>
</dbReference>